<evidence type="ECO:0000256" key="1">
    <source>
        <dbReference type="SAM" id="Phobius"/>
    </source>
</evidence>
<reference evidence="2 3" key="1">
    <citation type="submission" date="2020-08" db="EMBL/GenBank/DDBJ databases">
        <title>Sequencing the genomes of 1000 actinobacteria strains.</title>
        <authorList>
            <person name="Klenk H.-P."/>
        </authorList>
    </citation>
    <scope>NUCLEOTIDE SEQUENCE [LARGE SCALE GENOMIC DNA]</scope>
    <source>
        <strain evidence="2 3">DSM 43768</strain>
    </source>
</reference>
<feature type="transmembrane region" description="Helical" evidence="1">
    <location>
        <begin position="50"/>
        <end position="67"/>
    </location>
</feature>
<organism evidence="2 3">
    <name type="scientific">Nonomuraea rubra</name>
    <dbReference type="NCBI Taxonomy" id="46180"/>
    <lineage>
        <taxon>Bacteria</taxon>
        <taxon>Bacillati</taxon>
        <taxon>Actinomycetota</taxon>
        <taxon>Actinomycetes</taxon>
        <taxon>Streptosporangiales</taxon>
        <taxon>Streptosporangiaceae</taxon>
        <taxon>Nonomuraea</taxon>
    </lineage>
</organism>
<keyword evidence="1" id="KW-1133">Transmembrane helix</keyword>
<evidence type="ECO:0000313" key="3">
    <source>
        <dbReference type="Proteomes" id="UP000565579"/>
    </source>
</evidence>
<keyword evidence="1" id="KW-0472">Membrane</keyword>
<feature type="transmembrane region" description="Helical" evidence="1">
    <location>
        <begin position="79"/>
        <end position="98"/>
    </location>
</feature>
<dbReference type="AlphaFoldDB" id="A0A7X0U458"/>
<feature type="transmembrane region" description="Helical" evidence="1">
    <location>
        <begin position="104"/>
        <end position="125"/>
    </location>
</feature>
<dbReference type="Proteomes" id="UP000565579">
    <property type="component" value="Unassembled WGS sequence"/>
</dbReference>
<name>A0A7X0U458_9ACTN</name>
<dbReference type="RefSeq" id="WP_221525327.1">
    <property type="nucleotide sequence ID" value="NZ_JACHMI010000001.1"/>
</dbReference>
<evidence type="ECO:0000313" key="2">
    <source>
        <dbReference type="EMBL" id="MBB6554642.1"/>
    </source>
</evidence>
<sequence>MFELTIRLMRRTSPVLDARRHYAGLRLLALLPLVLFLPAVIAFFTDPDVAWGEYLGVFFHLSILFLVSRLEAAPWAKAAGYGWVVLDVLAGILMINAVEYDTAWAVRLGGHVLAGVWIVASSLVSRSWPVRVVGVVTGVWLAGYSFVGTLLAEEFLRPAGIMILVWFALLAIFHRDDPGHPAAPTIPAPA</sequence>
<gene>
    <name evidence="2" type="ORF">HD593_009437</name>
</gene>
<evidence type="ECO:0008006" key="4">
    <source>
        <dbReference type="Google" id="ProtNLM"/>
    </source>
</evidence>
<protein>
    <recommendedName>
        <fullName evidence="4">DUF308 domain-containing protein</fullName>
    </recommendedName>
</protein>
<keyword evidence="3" id="KW-1185">Reference proteome</keyword>
<proteinExistence type="predicted"/>
<keyword evidence="1" id="KW-0812">Transmembrane</keyword>
<feature type="transmembrane region" description="Helical" evidence="1">
    <location>
        <begin position="21"/>
        <end position="44"/>
    </location>
</feature>
<feature type="transmembrane region" description="Helical" evidence="1">
    <location>
        <begin position="155"/>
        <end position="173"/>
    </location>
</feature>
<dbReference type="EMBL" id="JACHMI010000001">
    <property type="protein sequence ID" value="MBB6554642.1"/>
    <property type="molecule type" value="Genomic_DNA"/>
</dbReference>
<comment type="caution">
    <text evidence="2">The sequence shown here is derived from an EMBL/GenBank/DDBJ whole genome shotgun (WGS) entry which is preliminary data.</text>
</comment>
<feature type="transmembrane region" description="Helical" evidence="1">
    <location>
        <begin position="132"/>
        <end position="149"/>
    </location>
</feature>
<accession>A0A7X0U458</accession>